<accession>G0UNF5</accession>
<dbReference type="EMBL" id="HE575319">
    <property type="protein sequence ID" value="CCC90915.1"/>
    <property type="molecule type" value="Genomic_DNA"/>
</dbReference>
<keyword evidence="1 2" id="KW-0396">Initiation factor</keyword>
<sequence length="187" mass="21118">MRLADPWCLFYLPVGGGENVRDVTYDPTLVFRVDSISSFWRVFNNVPEPKDMGIGTLYLFRDGINPKWEDPRNRDGGVVRVKLDATTIGEAWTVLLCRTVGESWSKSVRNVVNGVALKVRERAFILEVWVTENTAELISDISELLHQFLGGAFPLSYTLHSVAQERAAAAALAEKEKKKNKINARHW</sequence>
<dbReference type="PANTHER" id="PTHR11960:SF18">
    <property type="entry name" value="EUKARYOTIC TRANSLATION INITIATION FACTOR 4E HOMOLOGOUS PROTEIN, ISOFORM B"/>
    <property type="match status" value="1"/>
</dbReference>
<dbReference type="Gene3D" id="3.30.760.10">
    <property type="entry name" value="RNA Cap, Translation Initiation Factor Eif4e"/>
    <property type="match status" value="1"/>
</dbReference>
<evidence type="ECO:0000313" key="2">
    <source>
        <dbReference type="EMBL" id="CCC90915.1"/>
    </source>
</evidence>
<dbReference type="GO" id="GO:0000340">
    <property type="term" value="F:RNA 7-methylguanosine cap binding"/>
    <property type="evidence" value="ECO:0007669"/>
    <property type="project" value="TreeGrafter"/>
</dbReference>
<keyword evidence="1" id="KW-0648">Protein biosynthesis</keyword>
<comment type="similarity">
    <text evidence="1">Belongs to the eukaryotic initiation factor 4E family.</text>
</comment>
<keyword evidence="1" id="KW-0694">RNA-binding</keyword>
<reference evidence="2" key="1">
    <citation type="journal article" date="2012" name="Proc. Natl. Acad. Sci. U.S.A.">
        <title>Antigenic diversity is generated by distinct evolutionary mechanisms in African trypanosome species.</title>
        <authorList>
            <person name="Jackson A.P."/>
            <person name="Berry A."/>
            <person name="Aslett M."/>
            <person name="Allison H.C."/>
            <person name="Burton P."/>
            <person name="Vavrova-Anderson J."/>
            <person name="Brown R."/>
            <person name="Browne H."/>
            <person name="Corton N."/>
            <person name="Hauser H."/>
            <person name="Gamble J."/>
            <person name="Gilderthorp R."/>
            <person name="Marcello L."/>
            <person name="McQuillan J."/>
            <person name="Otto T.D."/>
            <person name="Quail M.A."/>
            <person name="Sanders M.J."/>
            <person name="van Tonder A."/>
            <person name="Ginger M.L."/>
            <person name="Field M.C."/>
            <person name="Barry J.D."/>
            <person name="Hertz-Fowler C."/>
            <person name="Berriman M."/>
        </authorList>
    </citation>
    <scope>NUCLEOTIDE SEQUENCE</scope>
    <source>
        <strain evidence="2">IL3000</strain>
    </source>
</reference>
<dbReference type="PANTHER" id="PTHR11960">
    <property type="entry name" value="EUKARYOTIC TRANSLATION INITIATION FACTOR 4E RELATED"/>
    <property type="match status" value="1"/>
</dbReference>
<dbReference type="GO" id="GO:0003743">
    <property type="term" value="F:translation initiation factor activity"/>
    <property type="evidence" value="ECO:0007669"/>
    <property type="project" value="UniProtKB-KW"/>
</dbReference>
<dbReference type="InterPro" id="IPR023398">
    <property type="entry name" value="TIF_eIF4e-like"/>
</dbReference>
<dbReference type="InterPro" id="IPR001040">
    <property type="entry name" value="TIF_eIF_4E"/>
</dbReference>
<organism evidence="2">
    <name type="scientific">Trypanosoma congolense (strain IL3000)</name>
    <dbReference type="NCBI Taxonomy" id="1068625"/>
    <lineage>
        <taxon>Eukaryota</taxon>
        <taxon>Discoba</taxon>
        <taxon>Euglenozoa</taxon>
        <taxon>Kinetoplastea</taxon>
        <taxon>Metakinetoplastina</taxon>
        <taxon>Trypanosomatida</taxon>
        <taxon>Trypanosomatidae</taxon>
        <taxon>Trypanosoma</taxon>
        <taxon>Nannomonas</taxon>
    </lineage>
</organism>
<evidence type="ECO:0000256" key="1">
    <source>
        <dbReference type="RuleBase" id="RU004374"/>
    </source>
</evidence>
<dbReference type="AlphaFoldDB" id="G0UNF5"/>
<protein>
    <submittedName>
        <fullName evidence="2">Putative eukaryotic translation initiation factor 4e</fullName>
    </submittedName>
</protein>
<dbReference type="Pfam" id="PF01652">
    <property type="entry name" value="IF4E"/>
    <property type="match status" value="1"/>
</dbReference>
<dbReference type="GO" id="GO:0016281">
    <property type="term" value="C:eukaryotic translation initiation factor 4F complex"/>
    <property type="evidence" value="ECO:0007669"/>
    <property type="project" value="TreeGrafter"/>
</dbReference>
<dbReference type="SUPFAM" id="SSF55418">
    <property type="entry name" value="eIF4e-like"/>
    <property type="match status" value="1"/>
</dbReference>
<dbReference type="VEuPathDB" id="TriTrypDB:TcIL3000_6_1470"/>
<gene>
    <name evidence="2" type="ORF">TCIL3000_6_1470</name>
</gene>
<proteinExistence type="inferred from homology"/>
<name>G0UNF5_TRYCI</name>